<dbReference type="Proteomes" id="UP001153737">
    <property type="component" value="Chromosome 4"/>
</dbReference>
<dbReference type="Pfam" id="PF16013">
    <property type="entry name" value="DUF4781"/>
    <property type="match status" value="1"/>
</dbReference>
<dbReference type="OrthoDB" id="6512497at2759"/>
<feature type="domain" description="Fas-associated factor 1/2-like UAS" evidence="3">
    <location>
        <begin position="125"/>
        <end position="192"/>
    </location>
</feature>
<dbReference type="InterPro" id="IPR029071">
    <property type="entry name" value="Ubiquitin-like_domsf"/>
</dbReference>
<evidence type="ECO:0008006" key="6">
    <source>
        <dbReference type="Google" id="ProtNLM"/>
    </source>
</evidence>
<proteinExistence type="predicted"/>
<gene>
    <name evidence="4" type="ORF">PHAECO_LOCUS8771</name>
</gene>
<keyword evidence="1" id="KW-0812">Transmembrane</keyword>
<dbReference type="SUPFAM" id="SSF54236">
    <property type="entry name" value="Ubiquitin-like"/>
    <property type="match status" value="1"/>
</dbReference>
<dbReference type="Pfam" id="PF21021">
    <property type="entry name" value="FAF1"/>
    <property type="match status" value="1"/>
</dbReference>
<dbReference type="InterPro" id="IPR031962">
    <property type="entry name" value="DUF4781"/>
</dbReference>
<evidence type="ECO:0000259" key="3">
    <source>
        <dbReference type="Pfam" id="PF21021"/>
    </source>
</evidence>
<name>A0A9N9SIH9_PHACE</name>
<dbReference type="Gene3D" id="3.40.30.10">
    <property type="entry name" value="Glutaredoxin"/>
    <property type="match status" value="1"/>
</dbReference>
<accession>A0A9N9SIH9</accession>
<dbReference type="Gene3D" id="3.10.20.90">
    <property type="entry name" value="Phosphatidylinositol 3-kinase Catalytic Subunit, Chain A, domain 1"/>
    <property type="match status" value="1"/>
</dbReference>
<dbReference type="EMBL" id="OU896710">
    <property type="protein sequence ID" value="CAG9821000.1"/>
    <property type="molecule type" value="Genomic_DNA"/>
</dbReference>
<evidence type="ECO:0000313" key="5">
    <source>
        <dbReference type="Proteomes" id="UP001153737"/>
    </source>
</evidence>
<dbReference type="PANTHER" id="PTHR21115:SF0">
    <property type="entry name" value="GH06117P-RELATED"/>
    <property type="match status" value="1"/>
</dbReference>
<feature type="transmembrane region" description="Helical" evidence="1">
    <location>
        <begin position="480"/>
        <end position="511"/>
    </location>
</feature>
<reference evidence="4" key="2">
    <citation type="submission" date="2022-10" db="EMBL/GenBank/DDBJ databases">
        <authorList>
            <consortium name="ENA_rothamsted_submissions"/>
            <consortium name="culmorum"/>
            <person name="King R."/>
        </authorList>
    </citation>
    <scope>NUCLEOTIDE SEQUENCE</scope>
</reference>
<keyword evidence="1" id="KW-0472">Membrane</keyword>
<reference evidence="4" key="1">
    <citation type="submission" date="2022-01" db="EMBL/GenBank/DDBJ databases">
        <authorList>
            <person name="King R."/>
        </authorList>
    </citation>
    <scope>NUCLEOTIDE SEQUENCE</scope>
</reference>
<protein>
    <recommendedName>
        <fullName evidence="6">DUF4781 domain-containing protein</fullName>
    </recommendedName>
</protein>
<evidence type="ECO:0000256" key="1">
    <source>
        <dbReference type="SAM" id="Phobius"/>
    </source>
</evidence>
<dbReference type="PANTHER" id="PTHR21115">
    <property type="entry name" value="GH06117P-RELATED"/>
    <property type="match status" value="1"/>
</dbReference>
<dbReference type="InterPro" id="IPR049483">
    <property type="entry name" value="FAF1_2-like_UAS"/>
</dbReference>
<dbReference type="AlphaFoldDB" id="A0A9N9SIH9"/>
<evidence type="ECO:0000313" key="4">
    <source>
        <dbReference type="EMBL" id="CAG9821000.1"/>
    </source>
</evidence>
<organism evidence="4 5">
    <name type="scientific">Phaedon cochleariae</name>
    <name type="common">Mustard beetle</name>
    <dbReference type="NCBI Taxonomy" id="80249"/>
    <lineage>
        <taxon>Eukaryota</taxon>
        <taxon>Metazoa</taxon>
        <taxon>Ecdysozoa</taxon>
        <taxon>Arthropoda</taxon>
        <taxon>Hexapoda</taxon>
        <taxon>Insecta</taxon>
        <taxon>Pterygota</taxon>
        <taxon>Neoptera</taxon>
        <taxon>Endopterygota</taxon>
        <taxon>Coleoptera</taxon>
        <taxon>Polyphaga</taxon>
        <taxon>Cucujiformia</taxon>
        <taxon>Chrysomeloidea</taxon>
        <taxon>Chrysomelidae</taxon>
        <taxon>Chrysomelinae</taxon>
        <taxon>Chrysomelini</taxon>
        <taxon>Phaedon</taxon>
    </lineage>
</organism>
<sequence length="935" mass="104243">MAYEEQTVIFCVTYNGVDRSFELLEYDVVGSLKERISRIFDIPPETQVIDGWKNVPEADNTILQSCGDTRCVTFLSVRCLEKSDNRRNENNATYDVPSDDDIEAAISGFMKIQRHITSGIEIKTVTLSEAITECCFASIQERKVLLLYLHKENDDFSRLFLKNVNNTKVSNIMKKDFFLLAWDVENTQYHGDMERALCEFELSSLASLVRTKTCCALFIQNISDCIAVNSKLAGKIPDKDFLNALVNTSSILAAEKKQEVDLHALERTAGSNNDMTSIRYQQLMSDLLGDRDYDSFEYNQHQELKDKIAYALFGPPEKEEGYDRKQTSRAEKIYLSIIENSNEISEFRDLVEISFIYNCTEPLAKEKIQRAKKYGNSYNPNTDLMPVPIFVLRKCHNSNNPCRIFIDDIGRVYQSWNEYKNKNKLHECKMVLPRDGRYEVDRNDKVLLETHLSPACGLDIKILQGADMVSTGAGLASGGVFLAAIIPAVTVAPAVLAVAGVVGAGTGLYAIGRSIHTLVDRSKHKETMSFANSEARGAYLNIVAGALGFVGAGANMAVSQLAARGFNIGTGAGAVVNTLGVANIGASGVSLINSTIDVVDQWINENQTPSLLTIVQLSSSVLFFGNAVYNFRTCSSIVEESQARALQDYNDSLRSNRHRKTFNKLVKETIRQNNGNQASGRAEVISAIRNMPNKDEVFAALTRANRDMNRRGIRFYVNGGEITLNGQPIDINKFTIMSKNETSAFLSKLPMKSNISTNEVTSMQKILSNVDIAMPEMDAIARYAVQLLGSYTGSIQGLIVIALKDLLGYISAEFQRILIEIFPKASKYYNLLNMLVEFFSSVAIKLSNEKKAAPMKGDGQYVKLFEIAVKACFSGGHLSELALRELMEFFSAWLTEKIFTLQLKEESESRRQNHSGRPKVRAHCHVCNGYFYKAS</sequence>
<keyword evidence="1" id="KW-1133">Transmembrane helix</keyword>
<keyword evidence="5" id="KW-1185">Reference proteome</keyword>
<evidence type="ECO:0000259" key="2">
    <source>
        <dbReference type="Pfam" id="PF16013"/>
    </source>
</evidence>
<feature type="domain" description="DUF4781" evidence="2">
    <location>
        <begin position="387"/>
        <end position="686"/>
    </location>
</feature>
<feature type="transmembrane region" description="Helical" evidence="1">
    <location>
        <begin position="538"/>
        <end position="558"/>
    </location>
</feature>